<dbReference type="Pfam" id="PF00318">
    <property type="entry name" value="Ribosomal_S2"/>
    <property type="match status" value="1"/>
</dbReference>
<accession>A0A0G1S554</accession>
<dbReference type="PANTHER" id="PTHR12534">
    <property type="entry name" value="30S RIBOSOMAL PROTEIN S2 PROKARYOTIC AND ORGANELLAR"/>
    <property type="match status" value="1"/>
</dbReference>
<dbReference type="HAMAP" id="MF_00291_B">
    <property type="entry name" value="Ribosomal_uS2_B"/>
    <property type="match status" value="1"/>
</dbReference>
<dbReference type="GO" id="GO:0006412">
    <property type="term" value="P:translation"/>
    <property type="evidence" value="ECO:0007669"/>
    <property type="project" value="UniProtKB-UniRule"/>
</dbReference>
<dbReference type="InterPro" id="IPR018130">
    <property type="entry name" value="Ribosomal_uS2_CS"/>
</dbReference>
<sequence>MRSISLQELLEAGCHFGHQVRRWNPKMKKYVFGERDHVHIFDLAKTKEGLEDAYKFLRDISSEGKKVLFVGTKRQAAATVKAAANKTGMPFITKRWMGGLLTNFSQISKSIRRLSDLKSQRETGELKKYTKKEQLLIDREIEKLEKFFGGVAEMDKLPDAVFIVDTHREDVAVREAVRMGVPVVGMVDSNGDPEIVDYVIPVNDDAVKSIELVVNLITDAVEEGIKRGKEAEAKSDGTEVQPKLRTKTKPKTKKVEKNEV</sequence>
<evidence type="ECO:0000256" key="5">
    <source>
        <dbReference type="HAMAP-Rule" id="MF_00291"/>
    </source>
</evidence>
<dbReference type="Gene3D" id="1.10.287.610">
    <property type="entry name" value="Helix hairpin bin"/>
    <property type="match status" value="1"/>
</dbReference>
<evidence type="ECO:0000256" key="3">
    <source>
        <dbReference type="ARBA" id="ARBA00023274"/>
    </source>
</evidence>
<evidence type="ECO:0000256" key="6">
    <source>
        <dbReference type="RuleBase" id="RU003631"/>
    </source>
</evidence>
<dbReference type="SUPFAM" id="SSF52313">
    <property type="entry name" value="Ribosomal protein S2"/>
    <property type="match status" value="1"/>
</dbReference>
<dbReference type="GO" id="GO:0003735">
    <property type="term" value="F:structural constituent of ribosome"/>
    <property type="evidence" value="ECO:0007669"/>
    <property type="project" value="InterPro"/>
</dbReference>
<evidence type="ECO:0000256" key="2">
    <source>
        <dbReference type="ARBA" id="ARBA00022980"/>
    </source>
</evidence>
<dbReference type="NCBIfam" id="TIGR01011">
    <property type="entry name" value="rpsB_bact"/>
    <property type="match status" value="1"/>
</dbReference>
<name>A0A0G1S554_9BACT</name>
<dbReference type="PANTHER" id="PTHR12534:SF0">
    <property type="entry name" value="SMALL RIBOSOMAL SUBUNIT PROTEIN US2M"/>
    <property type="match status" value="1"/>
</dbReference>
<evidence type="ECO:0000256" key="1">
    <source>
        <dbReference type="ARBA" id="ARBA00006242"/>
    </source>
</evidence>
<evidence type="ECO:0000313" key="9">
    <source>
        <dbReference type="Proteomes" id="UP000034364"/>
    </source>
</evidence>
<organism evidence="8 9">
    <name type="scientific">Candidatus Amesbacteria bacterium GW2011_GWA1_47_16</name>
    <dbReference type="NCBI Taxonomy" id="1618353"/>
    <lineage>
        <taxon>Bacteria</taxon>
        <taxon>Candidatus Amesiibacteriota</taxon>
    </lineage>
</organism>
<dbReference type="InterPro" id="IPR023591">
    <property type="entry name" value="Ribosomal_uS2_flav_dom_sf"/>
</dbReference>
<dbReference type="FunFam" id="1.10.287.610:FF:000001">
    <property type="entry name" value="30S ribosomal protein S2"/>
    <property type="match status" value="1"/>
</dbReference>
<dbReference type="PROSITE" id="PS00963">
    <property type="entry name" value="RIBOSOMAL_S2_2"/>
    <property type="match status" value="1"/>
</dbReference>
<keyword evidence="3 5" id="KW-0687">Ribonucleoprotein</keyword>
<dbReference type="InterPro" id="IPR001865">
    <property type="entry name" value="Ribosomal_uS2"/>
</dbReference>
<evidence type="ECO:0000256" key="7">
    <source>
        <dbReference type="SAM" id="MobiDB-lite"/>
    </source>
</evidence>
<dbReference type="CDD" id="cd01425">
    <property type="entry name" value="RPS2"/>
    <property type="match status" value="1"/>
</dbReference>
<gene>
    <name evidence="5" type="primary">rpsB</name>
    <name evidence="8" type="ORF">UX87_C0006G0004</name>
</gene>
<dbReference type="PRINTS" id="PR00395">
    <property type="entry name" value="RIBOSOMALS2"/>
</dbReference>
<proteinExistence type="inferred from homology"/>
<evidence type="ECO:0000313" key="8">
    <source>
        <dbReference type="EMBL" id="KKU64604.1"/>
    </source>
</evidence>
<dbReference type="InterPro" id="IPR005706">
    <property type="entry name" value="Ribosomal_uS2_bac/mit/plastid"/>
</dbReference>
<dbReference type="PATRIC" id="fig|1618353.3.peg.229"/>
<evidence type="ECO:0000256" key="4">
    <source>
        <dbReference type="ARBA" id="ARBA00035256"/>
    </source>
</evidence>
<feature type="compositionally biased region" description="Basic and acidic residues" evidence="7">
    <location>
        <begin position="225"/>
        <end position="237"/>
    </location>
</feature>
<reference evidence="8 9" key="1">
    <citation type="journal article" date="2015" name="Nature">
        <title>rRNA introns, odd ribosomes, and small enigmatic genomes across a large radiation of phyla.</title>
        <authorList>
            <person name="Brown C.T."/>
            <person name="Hug L.A."/>
            <person name="Thomas B.C."/>
            <person name="Sharon I."/>
            <person name="Castelle C.J."/>
            <person name="Singh A."/>
            <person name="Wilkins M.J."/>
            <person name="Williams K.H."/>
            <person name="Banfield J.F."/>
        </authorList>
    </citation>
    <scope>NUCLEOTIDE SEQUENCE [LARGE SCALE GENOMIC DNA]</scope>
</reference>
<dbReference type="EMBL" id="LCNV01000006">
    <property type="protein sequence ID" value="KKU64604.1"/>
    <property type="molecule type" value="Genomic_DNA"/>
</dbReference>
<comment type="similarity">
    <text evidence="1 5 6">Belongs to the universal ribosomal protein uS2 family.</text>
</comment>
<dbReference type="Proteomes" id="UP000034364">
    <property type="component" value="Unassembled WGS sequence"/>
</dbReference>
<feature type="region of interest" description="Disordered" evidence="7">
    <location>
        <begin position="225"/>
        <end position="260"/>
    </location>
</feature>
<dbReference type="GO" id="GO:0022627">
    <property type="term" value="C:cytosolic small ribosomal subunit"/>
    <property type="evidence" value="ECO:0007669"/>
    <property type="project" value="TreeGrafter"/>
</dbReference>
<keyword evidence="2 5" id="KW-0689">Ribosomal protein</keyword>
<protein>
    <recommendedName>
        <fullName evidence="4 5">Small ribosomal subunit protein uS2</fullName>
    </recommendedName>
</protein>
<dbReference type="AlphaFoldDB" id="A0A0G1S554"/>
<dbReference type="Gene3D" id="3.40.50.10490">
    <property type="entry name" value="Glucose-6-phosphate isomerase like protein, domain 1"/>
    <property type="match status" value="1"/>
</dbReference>
<comment type="caution">
    <text evidence="8">The sequence shown here is derived from an EMBL/GenBank/DDBJ whole genome shotgun (WGS) entry which is preliminary data.</text>
</comment>